<evidence type="ECO:0000313" key="2">
    <source>
        <dbReference type="EMBL" id="RCX32804.1"/>
    </source>
</evidence>
<name>A0A369CLQ8_9GAMM</name>
<sequence>MIGAGRHDALVRREAFSWLERQVDRHGDVLPRTLLAQGFEFEGHRVPLLGPQGIFKPAVLDIPISITTIPNGPYDDGYLTESLIQYRYRGTDPGHRDNRGLREAMRLRMPLVYFYQVVKGKYLALWPVFIVGDNPERLTFTVQADDANTSLYSPGEAFIPDGVREDSGELRRAYITATVRQRVHQRAFRERVLEAYHEQCAMCRLKHAELLDAAHIIPDGEPGGDPIVTNGLSLCKLHHAAFDRSFVGVRPDYVVEVRRDILEESDGPMLLHGLKEMHGRQLIVPRNAAKRPSPVLLERRYERFMAQ</sequence>
<reference evidence="2 3" key="1">
    <citation type="submission" date="2018-07" db="EMBL/GenBank/DDBJ databases">
        <title>Genomic Encyclopedia of Type Strains, Phase IV (KMG-IV): sequencing the most valuable type-strain genomes for metagenomic binning, comparative biology and taxonomic classification.</title>
        <authorList>
            <person name="Goeker M."/>
        </authorList>
    </citation>
    <scope>NUCLEOTIDE SEQUENCE [LARGE SCALE GENOMIC DNA]</scope>
    <source>
        <strain evidence="2 3">DSM 26407</strain>
    </source>
</reference>
<dbReference type="GO" id="GO:0004519">
    <property type="term" value="F:endonuclease activity"/>
    <property type="evidence" value="ECO:0007669"/>
    <property type="project" value="UniProtKB-KW"/>
</dbReference>
<keyword evidence="2" id="KW-0255">Endonuclease</keyword>
<keyword evidence="2" id="KW-0378">Hydrolase</keyword>
<keyword evidence="3" id="KW-1185">Reference proteome</keyword>
<dbReference type="Proteomes" id="UP000252707">
    <property type="component" value="Unassembled WGS sequence"/>
</dbReference>
<dbReference type="InterPro" id="IPR003615">
    <property type="entry name" value="HNH_nuc"/>
</dbReference>
<organism evidence="2 3">
    <name type="scientific">Thioalbus denitrificans</name>
    <dbReference type="NCBI Taxonomy" id="547122"/>
    <lineage>
        <taxon>Bacteria</taxon>
        <taxon>Pseudomonadati</taxon>
        <taxon>Pseudomonadota</taxon>
        <taxon>Gammaproteobacteria</taxon>
        <taxon>Chromatiales</taxon>
        <taxon>Ectothiorhodospiraceae</taxon>
        <taxon>Thioalbus</taxon>
    </lineage>
</organism>
<gene>
    <name evidence="2" type="ORF">DFQ59_101102</name>
</gene>
<dbReference type="Pfam" id="PF13391">
    <property type="entry name" value="HNH_2"/>
    <property type="match status" value="1"/>
</dbReference>
<protein>
    <submittedName>
        <fullName evidence="2">Putative restriction endonuclease</fullName>
    </submittedName>
</protein>
<feature type="domain" description="HNH nuclease" evidence="1">
    <location>
        <begin position="200"/>
        <end position="246"/>
    </location>
</feature>
<dbReference type="AlphaFoldDB" id="A0A369CLQ8"/>
<accession>A0A369CLQ8</accession>
<evidence type="ECO:0000313" key="3">
    <source>
        <dbReference type="Proteomes" id="UP000252707"/>
    </source>
</evidence>
<comment type="caution">
    <text evidence="2">The sequence shown here is derived from an EMBL/GenBank/DDBJ whole genome shotgun (WGS) entry which is preliminary data.</text>
</comment>
<dbReference type="EMBL" id="QPJY01000001">
    <property type="protein sequence ID" value="RCX32804.1"/>
    <property type="molecule type" value="Genomic_DNA"/>
</dbReference>
<keyword evidence="2" id="KW-0540">Nuclease</keyword>
<proteinExistence type="predicted"/>
<dbReference type="RefSeq" id="WP_114277708.1">
    <property type="nucleotide sequence ID" value="NZ_QPJY01000001.1"/>
</dbReference>
<dbReference type="OrthoDB" id="529575at2"/>
<evidence type="ECO:0000259" key="1">
    <source>
        <dbReference type="Pfam" id="PF13391"/>
    </source>
</evidence>